<evidence type="ECO:0000259" key="1">
    <source>
        <dbReference type="Pfam" id="PF23345"/>
    </source>
</evidence>
<evidence type="ECO:0000313" key="2">
    <source>
        <dbReference type="EMBL" id="KAJ8972546.1"/>
    </source>
</evidence>
<protein>
    <recommendedName>
        <fullName evidence="1">NUP160 helical domain-containing protein</fullName>
    </recommendedName>
</protein>
<dbReference type="Proteomes" id="UP001162156">
    <property type="component" value="Unassembled WGS sequence"/>
</dbReference>
<keyword evidence="3" id="KW-1185">Reference proteome</keyword>
<proteinExistence type="predicted"/>
<comment type="caution">
    <text evidence="2">The sequence shown here is derived from an EMBL/GenBank/DDBJ whole genome shotgun (WGS) entry which is preliminary data.</text>
</comment>
<dbReference type="Pfam" id="PF23345">
    <property type="entry name" value="NUP160_helical"/>
    <property type="match status" value="1"/>
</dbReference>
<dbReference type="InterPro" id="IPR056547">
    <property type="entry name" value="NUP160_helical"/>
</dbReference>
<dbReference type="EMBL" id="JANEYF010000040">
    <property type="protein sequence ID" value="KAJ8972546.1"/>
    <property type="molecule type" value="Genomic_DNA"/>
</dbReference>
<sequence length="63" mass="7086">MTLFQICRNLLLICNILLNSKELEWGVLEAIRSVCTPEIVVLTQASYVMLWLSGLPALVNLPQ</sequence>
<gene>
    <name evidence="2" type="ORF">NQ314_000133</name>
</gene>
<organism evidence="2 3">
    <name type="scientific">Rhamnusium bicolor</name>
    <dbReference type="NCBI Taxonomy" id="1586634"/>
    <lineage>
        <taxon>Eukaryota</taxon>
        <taxon>Metazoa</taxon>
        <taxon>Ecdysozoa</taxon>
        <taxon>Arthropoda</taxon>
        <taxon>Hexapoda</taxon>
        <taxon>Insecta</taxon>
        <taxon>Pterygota</taxon>
        <taxon>Neoptera</taxon>
        <taxon>Endopterygota</taxon>
        <taxon>Coleoptera</taxon>
        <taxon>Polyphaga</taxon>
        <taxon>Cucujiformia</taxon>
        <taxon>Chrysomeloidea</taxon>
        <taxon>Cerambycidae</taxon>
        <taxon>Lepturinae</taxon>
        <taxon>Rhagiini</taxon>
        <taxon>Rhamnusium</taxon>
    </lineage>
</organism>
<accession>A0AAV8ZX17</accession>
<evidence type="ECO:0000313" key="3">
    <source>
        <dbReference type="Proteomes" id="UP001162156"/>
    </source>
</evidence>
<reference evidence="2" key="1">
    <citation type="journal article" date="2023" name="Insect Mol. Biol.">
        <title>Genome sequencing provides insights into the evolution of gene families encoding plant cell wall-degrading enzymes in longhorned beetles.</title>
        <authorList>
            <person name="Shin N.R."/>
            <person name="Okamura Y."/>
            <person name="Kirsch R."/>
            <person name="Pauchet Y."/>
        </authorList>
    </citation>
    <scope>NUCLEOTIDE SEQUENCE</scope>
    <source>
        <strain evidence="2">RBIC_L_NR</strain>
    </source>
</reference>
<feature type="domain" description="NUP160 helical" evidence="1">
    <location>
        <begin position="1"/>
        <end position="60"/>
    </location>
</feature>
<dbReference type="AlphaFoldDB" id="A0AAV8ZX17"/>
<name>A0AAV8ZX17_9CUCU</name>